<dbReference type="Pfam" id="PF09719">
    <property type="entry name" value="C_GCAxxG_C_C"/>
    <property type="match status" value="1"/>
</dbReference>
<dbReference type="PATRIC" id="fig|1341157.4.peg.3080"/>
<dbReference type="AlphaFoldDB" id="W7UEF1"/>
<dbReference type="RefSeq" id="WP_037301333.1">
    <property type="nucleotide sequence ID" value="NZ_ATAX01000036.1"/>
</dbReference>
<name>W7UEF1_RUMFL</name>
<gene>
    <name evidence="1" type="ORF">RF007C_13210</name>
</gene>
<proteinExistence type="predicted"/>
<dbReference type="eggNOG" id="COG1433">
    <property type="taxonomic scope" value="Bacteria"/>
</dbReference>
<sequence length="160" mass="17773">MDYPHAEKACELFAGGMNCAQSVFAAFSDITGLDGEFALKISSSFGGGMGRMREVCGTCSAMFMVAGILYGLGENFTHEDKTAHYKRIQELASRFREKHDTIICRELLKGLSVTSTPEPEKRTAQYYKVRPCIKFVRTAAEILEEYIAENPQMHAVNAKS</sequence>
<protein>
    <recommendedName>
        <fullName evidence="3">C_GCAxxG_C_C family protein</fullName>
    </recommendedName>
</protein>
<organism evidence="1 2">
    <name type="scientific">Ruminococcus flavefaciens 007c</name>
    <dbReference type="NCBI Taxonomy" id="1341157"/>
    <lineage>
        <taxon>Bacteria</taxon>
        <taxon>Bacillati</taxon>
        <taxon>Bacillota</taxon>
        <taxon>Clostridia</taxon>
        <taxon>Eubacteriales</taxon>
        <taxon>Oscillospiraceae</taxon>
        <taxon>Ruminococcus</taxon>
    </lineage>
</organism>
<dbReference type="OrthoDB" id="9791535at2"/>
<accession>W7UEF1</accession>
<evidence type="ECO:0000313" key="2">
    <source>
        <dbReference type="Proteomes" id="UP000019365"/>
    </source>
</evidence>
<reference evidence="1 2" key="1">
    <citation type="journal article" date="2014" name="PLoS ONE">
        <title>Rumen cellulosomics: divergent fiber-degrading strategies revealed by comparative genome-wide analysis of six ruminococcal strains.</title>
        <authorList>
            <person name="Dassa B."/>
            <person name="Borovok I."/>
            <person name="Ruimy-Israeli V."/>
            <person name="Lamed R."/>
            <person name="Flint H.J."/>
            <person name="Duncan S.H."/>
            <person name="Henrissat B."/>
            <person name="Coutinho P."/>
            <person name="Morrison M."/>
            <person name="Mosoni P."/>
            <person name="Yeoman C.J."/>
            <person name="White B.A."/>
            <person name="Bayer E.A."/>
        </authorList>
    </citation>
    <scope>NUCLEOTIDE SEQUENCE [LARGE SCALE GENOMIC DNA]</scope>
    <source>
        <strain evidence="1 2">007c</strain>
    </source>
</reference>
<comment type="caution">
    <text evidence="1">The sequence shown here is derived from an EMBL/GenBank/DDBJ whole genome shotgun (WGS) entry which is preliminary data.</text>
</comment>
<dbReference type="NCBIfam" id="TIGR01909">
    <property type="entry name" value="C_GCAxxG_C_C"/>
    <property type="match status" value="1"/>
</dbReference>
<dbReference type="InterPro" id="IPR010181">
    <property type="entry name" value="CGCAxxGCC_motif"/>
</dbReference>
<evidence type="ECO:0008006" key="3">
    <source>
        <dbReference type="Google" id="ProtNLM"/>
    </source>
</evidence>
<dbReference type="Proteomes" id="UP000019365">
    <property type="component" value="Unassembled WGS sequence"/>
</dbReference>
<dbReference type="EMBL" id="ATAX01000036">
    <property type="protein sequence ID" value="EWM52303.1"/>
    <property type="molecule type" value="Genomic_DNA"/>
</dbReference>
<keyword evidence="2" id="KW-1185">Reference proteome</keyword>
<evidence type="ECO:0000313" key="1">
    <source>
        <dbReference type="EMBL" id="EWM52303.1"/>
    </source>
</evidence>